<accession>A0AAW1SWD2</accession>
<sequence length="790" mass="89672">MASRFWAAASGSEEEESGSESEEESSEDSDSSSSESDAARRPGVSRFLVGSSDSDSDDDRRVVRSTRDRRFDELNGTCDELRNKMHINDWNAIQTLFDKLNKQLEKALKTADGAPVPRSYIKMLVELDDFLTQTLANRDAKKKMSPTNAKALNTMKQRLRKHNPTYQTQMDAFREHPESSEPEPSEVDSDASGSDSDDESKSGGEDEEDGEGFEKIKSKQEKKKDKLLTMNPQEITYDMVSKKLKEVIMARGKKGVDRREQVEMLQYLASVAKGPSQQVEALVHVVSALFDINPSMSTHMALPIWKRCTGTLLQVLELLQQHQHVVLDESYDSGLEDRTEEPEASKGEVLVWGNLVAFVERLDDELFKSLQVIDPHTHQYMERMRDEVAFSALAAKAAEYLERRGDNKNQARIALRRVEHFYFKTDAVYDAIRRMAAVQKEQLDAAEKPAEETEADMEQDPEDAEMEAATAGMGKETIQLPADFQMDESCQRFLYQQAALIYKHGDERTKARAMLCTIFFKAIHDDFHGARDALLMSHLQDSVPQMDISTQILYNRAVAQMGLAAFRAGLVVQAHNCLSELYASGRVKELLAQGMSLSRNQDRTPEQEKLERRRQMPFHMHINLELLEAVHLICAMLLEVPSRAATACGAAEARRRPISKPWERLMSNFEKQTFTGPPENVRDHVMAASRALMGGDWRQAYEHVESLTVWSLLAGKEDRLNLMRNKLQECGLRTYLFASGSYYQSLSLEQLCQMFELPEERDGHAHGSRRYHMLDMQMSPHKNPKQPPSV</sequence>
<comment type="subcellular location">
    <subcellularLocation>
        <location evidence="4">Cytoplasm</location>
    </subcellularLocation>
</comment>
<evidence type="ECO:0000256" key="4">
    <source>
        <dbReference type="HAMAP-Rule" id="MF_03002"/>
    </source>
</evidence>
<dbReference type="InterPro" id="IPR000717">
    <property type="entry name" value="PCI_dom"/>
</dbReference>
<dbReference type="AlphaFoldDB" id="A0AAW1SWD2"/>
<feature type="compositionally biased region" description="Acidic residues" evidence="5">
    <location>
        <begin position="12"/>
        <end position="30"/>
    </location>
</feature>
<reference evidence="7 8" key="1">
    <citation type="journal article" date="2024" name="Nat. Commun.">
        <title>Phylogenomics reveals the evolutionary origins of lichenization in chlorophyte algae.</title>
        <authorList>
            <person name="Puginier C."/>
            <person name="Libourel C."/>
            <person name="Otte J."/>
            <person name="Skaloud P."/>
            <person name="Haon M."/>
            <person name="Grisel S."/>
            <person name="Petersen M."/>
            <person name="Berrin J.G."/>
            <person name="Delaux P.M."/>
            <person name="Dal Grande F."/>
            <person name="Keller J."/>
        </authorList>
    </citation>
    <scope>NUCLEOTIDE SEQUENCE [LARGE SCALE GENOMIC DNA]</scope>
    <source>
        <strain evidence="7 8">SAG 2523</strain>
    </source>
</reference>
<feature type="region of interest" description="Disordered" evidence="5">
    <location>
        <begin position="173"/>
        <end position="227"/>
    </location>
</feature>
<gene>
    <name evidence="7" type="ORF">WJX84_004918</name>
</gene>
<dbReference type="HAMAP" id="MF_03002">
    <property type="entry name" value="eIF3c"/>
    <property type="match status" value="1"/>
</dbReference>
<evidence type="ECO:0000313" key="7">
    <source>
        <dbReference type="EMBL" id="KAK9861619.1"/>
    </source>
</evidence>
<feature type="compositionally biased region" description="Basic and acidic residues" evidence="5">
    <location>
        <begin position="212"/>
        <end position="227"/>
    </location>
</feature>
<evidence type="ECO:0000259" key="6">
    <source>
        <dbReference type="PROSITE" id="PS50250"/>
    </source>
</evidence>
<name>A0AAW1SWD2_9CHLO</name>
<dbReference type="GO" id="GO:0001732">
    <property type="term" value="P:formation of cytoplasmic translation initiation complex"/>
    <property type="evidence" value="ECO:0007669"/>
    <property type="project" value="UniProtKB-UniRule"/>
</dbReference>
<dbReference type="InterPro" id="IPR008905">
    <property type="entry name" value="EIF3C_N_dom"/>
</dbReference>
<comment type="subunit">
    <text evidence="4">Component of the eukaryotic translation initiation factor 3 (eIF-3) complex.</text>
</comment>
<dbReference type="GO" id="GO:0003743">
    <property type="term" value="F:translation initiation factor activity"/>
    <property type="evidence" value="ECO:0007669"/>
    <property type="project" value="UniProtKB-UniRule"/>
</dbReference>
<keyword evidence="2 4" id="KW-0396">Initiation factor</keyword>
<evidence type="ECO:0000256" key="2">
    <source>
        <dbReference type="ARBA" id="ARBA00022540"/>
    </source>
</evidence>
<dbReference type="Pfam" id="PF05470">
    <property type="entry name" value="eIF-3c_N"/>
    <property type="match status" value="1"/>
</dbReference>
<dbReference type="InterPro" id="IPR027516">
    <property type="entry name" value="EIF3C"/>
</dbReference>
<comment type="function">
    <text evidence="4">Component of the eukaryotic translation initiation factor 3 (eIF-3) complex, which is involved in protein synthesis of a specialized repertoire of mRNAs and, together with other initiation factors, stimulates binding of mRNA and methionyl-tRNAi to the 40S ribosome. The eIF-3 complex specifically targets and initiates translation of a subset of mRNAs involved in cell proliferation.</text>
</comment>
<comment type="caution">
    <text evidence="7">The sequence shown here is derived from an EMBL/GenBank/DDBJ whole genome shotgun (WGS) entry which is preliminary data.</text>
</comment>
<dbReference type="PANTHER" id="PTHR13937:SF0">
    <property type="entry name" value="EUKARYOTIC TRANSLATION INITIATION FACTOR 3 SUBUNIT C-RELATED"/>
    <property type="match status" value="1"/>
</dbReference>
<dbReference type="GO" id="GO:0031369">
    <property type="term" value="F:translation initiation factor binding"/>
    <property type="evidence" value="ECO:0007669"/>
    <property type="project" value="InterPro"/>
</dbReference>
<dbReference type="PROSITE" id="PS50250">
    <property type="entry name" value="PCI"/>
    <property type="match status" value="1"/>
</dbReference>
<comment type="similarity">
    <text evidence="4">Belongs to the eIF-3 subunit C family.</text>
</comment>
<evidence type="ECO:0000256" key="1">
    <source>
        <dbReference type="ARBA" id="ARBA00022490"/>
    </source>
</evidence>
<feature type="compositionally biased region" description="Acidic residues" evidence="5">
    <location>
        <begin position="452"/>
        <end position="463"/>
    </location>
</feature>
<evidence type="ECO:0000256" key="3">
    <source>
        <dbReference type="ARBA" id="ARBA00022917"/>
    </source>
</evidence>
<feature type="compositionally biased region" description="Acidic residues" evidence="5">
    <location>
        <begin position="180"/>
        <end position="189"/>
    </location>
</feature>
<feature type="domain" description="PCI" evidence="6">
    <location>
        <begin position="618"/>
        <end position="790"/>
    </location>
</feature>
<dbReference type="EMBL" id="JALJOV010000727">
    <property type="protein sequence ID" value="KAK9861619.1"/>
    <property type="molecule type" value="Genomic_DNA"/>
</dbReference>
<dbReference type="GO" id="GO:0005852">
    <property type="term" value="C:eukaryotic translation initiation factor 3 complex"/>
    <property type="evidence" value="ECO:0007669"/>
    <property type="project" value="UniProtKB-UniRule"/>
</dbReference>
<keyword evidence="8" id="KW-1185">Reference proteome</keyword>
<dbReference type="PANTHER" id="PTHR13937">
    <property type="entry name" value="EUKARYOTIC TRANSLATION INITATION FACTOR 3, SUBUNIT 8 EIF3S8 -RELATED"/>
    <property type="match status" value="1"/>
</dbReference>
<proteinExistence type="inferred from homology"/>
<evidence type="ECO:0000313" key="8">
    <source>
        <dbReference type="Proteomes" id="UP001485043"/>
    </source>
</evidence>
<evidence type="ECO:0000256" key="5">
    <source>
        <dbReference type="SAM" id="MobiDB-lite"/>
    </source>
</evidence>
<keyword evidence="1 4" id="KW-0963">Cytoplasm</keyword>
<dbReference type="Proteomes" id="UP001485043">
    <property type="component" value="Unassembled WGS sequence"/>
</dbReference>
<feature type="region of interest" description="Disordered" evidence="5">
    <location>
        <begin position="443"/>
        <end position="463"/>
    </location>
</feature>
<dbReference type="GO" id="GO:0003723">
    <property type="term" value="F:RNA binding"/>
    <property type="evidence" value="ECO:0007669"/>
    <property type="project" value="InterPro"/>
</dbReference>
<protein>
    <recommendedName>
        <fullName evidence="4">Eukaryotic translation initiation factor 3 subunit C</fullName>
        <shortName evidence="4">eIF3c</shortName>
    </recommendedName>
    <alternativeName>
        <fullName evidence="4">Eukaryotic translation initiation factor 3 subunit 8</fullName>
    </alternativeName>
    <alternativeName>
        <fullName evidence="4">eIF3 p110</fullName>
    </alternativeName>
</protein>
<dbReference type="GO" id="GO:0016282">
    <property type="term" value="C:eukaryotic 43S preinitiation complex"/>
    <property type="evidence" value="ECO:0007669"/>
    <property type="project" value="UniProtKB-UniRule"/>
</dbReference>
<organism evidence="7 8">
    <name type="scientific">Apatococcus fuscideae</name>
    <dbReference type="NCBI Taxonomy" id="2026836"/>
    <lineage>
        <taxon>Eukaryota</taxon>
        <taxon>Viridiplantae</taxon>
        <taxon>Chlorophyta</taxon>
        <taxon>core chlorophytes</taxon>
        <taxon>Trebouxiophyceae</taxon>
        <taxon>Chlorellales</taxon>
        <taxon>Chlorellaceae</taxon>
        <taxon>Apatococcus</taxon>
    </lineage>
</organism>
<dbReference type="GO" id="GO:0033290">
    <property type="term" value="C:eukaryotic 48S preinitiation complex"/>
    <property type="evidence" value="ECO:0007669"/>
    <property type="project" value="UniProtKB-UniRule"/>
</dbReference>
<keyword evidence="3 4" id="KW-0648">Protein biosynthesis</keyword>
<feature type="region of interest" description="Disordered" evidence="5">
    <location>
        <begin position="1"/>
        <end position="63"/>
    </location>
</feature>